<dbReference type="AlphaFoldDB" id="X1EH06"/>
<organism evidence="2">
    <name type="scientific">marine sediment metagenome</name>
    <dbReference type="NCBI Taxonomy" id="412755"/>
    <lineage>
        <taxon>unclassified sequences</taxon>
        <taxon>metagenomes</taxon>
        <taxon>ecological metagenomes</taxon>
    </lineage>
</organism>
<keyword evidence="1" id="KW-0812">Transmembrane</keyword>
<reference evidence="2" key="1">
    <citation type="journal article" date="2014" name="Front. Microbiol.">
        <title>High frequency of phylogenetically diverse reductive dehalogenase-homologous genes in deep subseafloor sedimentary metagenomes.</title>
        <authorList>
            <person name="Kawai M."/>
            <person name="Futagami T."/>
            <person name="Toyoda A."/>
            <person name="Takaki Y."/>
            <person name="Nishi S."/>
            <person name="Hori S."/>
            <person name="Arai W."/>
            <person name="Tsubouchi T."/>
            <person name="Morono Y."/>
            <person name="Uchiyama I."/>
            <person name="Ito T."/>
            <person name="Fujiyama A."/>
            <person name="Inagaki F."/>
            <person name="Takami H."/>
        </authorList>
    </citation>
    <scope>NUCLEOTIDE SEQUENCE</scope>
    <source>
        <strain evidence="2">Expedition CK06-06</strain>
    </source>
</reference>
<keyword evidence="1" id="KW-0472">Membrane</keyword>
<accession>X1EH06</accession>
<dbReference type="EMBL" id="BARU01012929">
    <property type="protein sequence ID" value="GAH31882.1"/>
    <property type="molecule type" value="Genomic_DNA"/>
</dbReference>
<feature type="transmembrane region" description="Helical" evidence="1">
    <location>
        <begin position="76"/>
        <end position="109"/>
    </location>
</feature>
<sequence length="118" mass="13451">NRFAILWTSLFLFSENKEEYRLKESVLIDPEKTSKKVMIFIPYFASINRPYSTQLIPGKKQKVSATFSLSKTSIKIILTILIVPVSLFSIPLLALGAVGLAVLETLYWFGDFFLLIKM</sequence>
<keyword evidence="1" id="KW-1133">Transmembrane helix</keyword>
<gene>
    <name evidence="2" type="ORF">S03H2_23601</name>
</gene>
<proteinExistence type="predicted"/>
<feature type="non-terminal residue" evidence="2">
    <location>
        <position position="1"/>
    </location>
</feature>
<evidence type="ECO:0000313" key="2">
    <source>
        <dbReference type="EMBL" id="GAH31882.1"/>
    </source>
</evidence>
<protein>
    <submittedName>
        <fullName evidence="2">Uncharacterized protein</fullName>
    </submittedName>
</protein>
<comment type="caution">
    <text evidence="2">The sequence shown here is derived from an EMBL/GenBank/DDBJ whole genome shotgun (WGS) entry which is preliminary data.</text>
</comment>
<evidence type="ECO:0000256" key="1">
    <source>
        <dbReference type="SAM" id="Phobius"/>
    </source>
</evidence>
<name>X1EH06_9ZZZZ</name>